<dbReference type="GO" id="GO:0000271">
    <property type="term" value="P:polysaccharide biosynthetic process"/>
    <property type="evidence" value="ECO:0007669"/>
    <property type="project" value="TreeGrafter"/>
</dbReference>
<evidence type="ECO:0000313" key="3">
    <source>
        <dbReference type="Proteomes" id="UP000000758"/>
    </source>
</evidence>
<dbReference type="PANTHER" id="PTHR30244:SF34">
    <property type="entry name" value="DTDP-4-AMINO-4,6-DIDEOXYGALACTOSE TRANSAMINASE"/>
    <property type="match status" value="1"/>
</dbReference>
<gene>
    <name evidence="2" type="ordered locus">CENSYa_1431</name>
</gene>
<dbReference type="InterPro" id="IPR015422">
    <property type="entry name" value="PyrdxlP-dep_Trfase_small"/>
</dbReference>
<dbReference type="KEGG" id="csy:CENSYa_1431"/>
<protein>
    <submittedName>
        <fullName evidence="2">Pyridoxal phosphate-dependent enzyme</fullName>
    </submittedName>
</protein>
<dbReference type="Pfam" id="PF01041">
    <property type="entry name" value="DegT_DnrJ_EryC1"/>
    <property type="match status" value="1"/>
</dbReference>
<dbReference type="PIRSF" id="PIRSF000390">
    <property type="entry name" value="PLP_StrS"/>
    <property type="match status" value="1"/>
</dbReference>
<keyword evidence="1" id="KW-0663">Pyridoxal phosphate</keyword>
<dbReference type="SUPFAM" id="SSF53383">
    <property type="entry name" value="PLP-dependent transferases"/>
    <property type="match status" value="1"/>
</dbReference>
<sequence length="360" mass="37951">MRVPINAPLLGRRELSAAAAVLKEGALTSAGSAGGRRVQELEKAAASFTGSKYAVVVNSGTAALQAGLLALGVKQGDEVLLPSFTFVATANAVATVGAKPVFVDIGRGYAMDPADLEAKITRRSRAAIPVHLYGGMAPMGEIKRIARKSGLAVLEDAAQALGSALDGRHAGTIGDAGCYSLYPAKVLTSGEGGIVVTGSKRIRDRLRMIRNHGMVRGNDTRMPGMNLRMPEVGAAIAVEQFKRLPGFLSKRRRNAGALAALLKGSGVLTPSERPGERANWYLYTIEARGRGRLMGRLNAAGYGAAAYYPVPVHRMPYYKDGTSLPATERAAGRVLSLPIHPGVTRRDLEGMARIIRGAAR</sequence>
<dbReference type="InterPro" id="IPR000653">
    <property type="entry name" value="DegT/StrS_aminotransferase"/>
</dbReference>
<name>A0RXI6_CENSY</name>
<reference evidence="2 3" key="1">
    <citation type="journal article" date="2006" name="Proc. Natl. Acad. Sci. U.S.A.">
        <title>Genomic analysis of the uncultivated marine crenarchaeote Cenarchaeum symbiosum.</title>
        <authorList>
            <person name="Hallam S.J."/>
            <person name="Konstantinidis K.T."/>
            <person name="Putnam N."/>
            <person name="Schleper C."/>
            <person name="Watanabe Y."/>
            <person name="Sugahara J."/>
            <person name="Preston C."/>
            <person name="de la Torre J."/>
            <person name="Richardson P.M."/>
            <person name="DeLong E.F."/>
        </authorList>
    </citation>
    <scope>NUCLEOTIDE SEQUENCE [LARGE SCALE GENOMIC DNA]</scope>
    <source>
        <strain evidence="3">A</strain>
    </source>
</reference>
<dbReference type="Gene3D" id="3.40.640.10">
    <property type="entry name" value="Type I PLP-dependent aspartate aminotransferase-like (Major domain)"/>
    <property type="match status" value="1"/>
</dbReference>
<comment type="similarity">
    <text evidence="1">Belongs to the DegT/DnrJ/EryC1 family.</text>
</comment>
<dbReference type="GO" id="GO:0008483">
    <property type="term" value="F:transaminase activity"/>
    <property type="evidence" value="ECO:0007669"/>
    <property type="project" value="TreeGrafter"/>
</dbReference>
<dbReference type="GO" id="GO:0030170">
    <property type="term" value="F:pyridoxal phosphate binding"/>
    <property type="evidence" value="ECO:0007669"/>
    <property type="project" value="TreeGrafter"/>
</dbReference>
<dbReference type="Gene3D" id="3.90.1150.10">
    <property type="entry name" value="Aspartate Aminotransferase, domain 1"/>
    <property type="match status" value="1"/>
</dbReference>
<proteinExistence type="inferred from homology"/>
<dbReference type="HOGENOM" id="CLU_033332_7_2_2"/>
<dbReference type="Proteomes" id="UP000000758">
    <property type="component" value="Chromosome"/>
</dbReference>
<dbReference type="InterPro" id="IPR015424">
    <property type="entry name" value="PyrdxlP-dep_Trfase"/>
</dbReference>
<dbReference type="InterPro" id="IPR015421">
    <property type="entry name" value="PyrdxlP-dep_Trfase_major"/>
</dbReference>
<dbReference type="CDD" id="cd00616">
    <property type="entry name" value="AHBA_syn"/>
    <property type="match status" value="1"/>
</dbReference>
<evidence type="ECO:0000256" key="1">
    <source>
        <dbReference type="RuleBase" id="RU004508"/>
    </source>
</evidence>
<dbReference type="EnsemblBacteria" id="ABK78053">
    <property type="protein sequence ID" value="ABK78053"/>
    <property type="gene ID" value="CENSYa_1431"/>
</dbReference>
<dbReference type="EMBL" id="DP000238">
    <property type="protein sequence ID" value="ABK78053.1"/>
    <property type="molecule type" value="Genomic_DNA"/>
</dbReference>
<organism evidence="2 3">
    <name type="scientific">Cenarchaeum symbiosum (strain A)</name>
    <dbReference type="NCBI Taxonomy" id="414004"/>
    <lineage>
        <taxon>Archaea</taxon>
        <taxon>Nitrososphaerota</taxon>
        <taxon>Candidatus Cenarchaeales</taxon>
        <taxon>Candidatus Cenarchaeaceae</taxon>
        <taxon>Candidatus Cenarchaeum</taxon>
    </lineage>
</organism>
<accession>A0RXI6</accession>
<dbReference type="STRING" id="414004.CENSYa_1431"/>
<dbReference type="PANTHER" id="PTHR30244">
    <property type="entry name" value="TRANSAMINASE"/>
    <property type="match status" value="1"/>
</dbReference>
<dbReference type="AlphaFoldDB" id="A0RXI6"/>
<keyword evidence="3" id="KW-1185">Reference proteome</keyword>
<evidence type="ECO:0000313" key="2">
    <source>
        <dbReference type="EMBL" id="ABK78053.1"/>
    </source>
</evidence>